<name>A0A2N7VSB5_9BURK</name>
<reference evidence="1 2" key="1">
    <citation type="submission" date="2018-01" db="EMBL/GenBank/DDBJ databases">
        <title>Whole genome analyses suggest that Burkholderia sensu lato contains two further novel genera in the rhizoxinica-symbiotica group Mycetohabitans gen. nov., and Trinickia gen. nov.: implications for the evolution of diazotrophy and nodulation in the Burkholderiaceae.</title>
        <authorList>
            <person name="Estrada-de los Santos P."/>
            <person name="Palmer M."/>
            <person name="Chavez-Ramirez B."/>
            <person name="Beukes C."/>
            <person name="Steenkamp E.T."/>
            <person name="Hirsch A.M."/>
            <person name="Manyaka P."/>
            <person name="Maluk M."/>
            <person name="Lafos M."/>
            <person name="Crook M."/>
            <person name="Gross E."/>
            <person name="Simon M.F."/>
            <person name="Bueno dos Reis Junior F."/>
            <person name="Poole P.S."/>
            <person name="Venter S.N."/>
            <person name="James E.K."/>
        </authorList>
    </citation>
    <scope>NUCLEOTIDE SEQUENCE [LARGE SCALE GENOMIC DNA]</scope>
    <source>
        <strain evidence="1 2">GIMN1.004</strain>
    </source>
</reference>
<keyword evidence="2" id="KW-1185">Reference proteome</keyword>
<evidence type="ECO:0000313" key="1">
    <source>
        <dbReference type="EMBL" id="PMS20054.1"/>
    </source>
</evidence>
<proteinExistence type="predicted"/>
<gene>
    <name evidence="1" type="ORF">C0Z18_11590</name>
</gene>
<dbReference type="Proteomes" id="UP000235616">
    <property type="component" value="Unassembled WGS sequence"/>
</dbReference>
<sequence length="174" mass="20204">MHRQLSAHFGRADWWDSWAGNRAHQGQFDRVQAAYSKLRRRREPATADKVVAELTFGFWATLLNVEFQHSLRSPLRKAFPHCPKPERQLRTISAHVNTLRDVRNRAFHHEPVLWLAPDVDTVYTNGLKLVSWIHGPLETWLVNLSRVRATWTDWKRAEAGFAVRNARKSAPHAT</sequence>
<dbReference type="EMBL" id="PNYA01000009">
    <property type="protein sequence ID" value="PMS20054.1"/>
    <property type="molecule type" value="Genomic_DNA"/>
</dbReference>
<comment type="caution">
    <text evidence="1">The sequence shown here is derived from an EMBL/GenBank/DDBJ whole genome shotgun (WGS) entry which is preliminary data.</text>
</comment>
<dbReference type="AlphaFoldDB" id="A0A2N7VSB5"/>
<evidence type="ECO:0008006" key="3">
    <source>
        <dbReference type="Google" id="ProtNLM"/>
    </source>
</evidence>
<evidence type="ECO:0000313" key="2">
    <source>
        <dbReference type="Proteomes" id="UP000235616"/>
    </source>
</evidence>
<accession>A0A2N7VSB5</accession>
<protein>
    <recommendedName>
        <fullName evidence="3">Abi-like protein</fullName>
    </recommendedName>
</protein>
<organism evidence="1 2">
    <name type="scientific">Trinickia dabaoshanensis</name>
    <dbReference type="NCBI Taxonomy" id="564714"/>
    <lineage>
        <taxon>Bacteria</taxon>
        <taxon>Pseudomonadati</taxon>
        <taxon>Pseudomonadota</taxon>
        <taxon>Betaproteobacteria</taxon>
        <taxon>Burkholderiales</taxon>
        <taxon>Burkholderiaceae</taxon>
        <taxon>Trinickia</taxon>
    </lineage>
</organism>